<dbReference type="NCBIfam" id="TIGR03183">
    <property type="entry name" value="DNA_S_dndC"/>
    <property type="match status" value="1"/>
</dbReference>
<dbReference type="SUPFAM" id="SSF52402">
    <property type="entry name" value="Adenine nucleotide alpha hydrolases-like"/>
    <property type="match status" value="1"/>
</dbReference>
<name>A0ABT1G8G9_9GAMM</name>
<dbReference type="EMBL" id="JALJYF010000002">
    <property type="protein sequence ID" value="MCP1727611.1"/>
    <property type="molecule type" value="Genomic_DNA"/>
</dbReference>
<dbReference type="Gene3D" id="3.40.50.620">
    <property type="entry name" value="HUPs"/>
    <property type="match status" value="1"/>
</dbReference>
<accession>A0ABT1G8G9</accession>
<dbReference type="InterPro" id="IPR014729">
    <property type="entry name" value="Rossmann-like_a/b/a_fold"/>
</dbReference>
<reference evidence="2 3" key="1">
    <citation type="submission" date="2022-03" db="EMBL/GenBank/DDBJ databases">
        <title>Genomic Encyclopedia of Type Strains, Phase III (KMG-III): the genomes of soil and plant-associated and newly described type strains.</title>
        <authorList>
            <person name="Whitman W."/>
        </authorList>
    </citation>
    <scope>NUCLEOTIDE SEQUENCE [LARGE SCALE GENOMIC DNA]</scope>
    <source>
        <strain evidence="2 3">BSker1</strain>
    </source>
</reference>
<protein>
    <submittedName>
        <fullName evidence="2">DNA sulfur modification protein DndC</fullName>
    </submittedName>
</protein>
<feature type="domain" description="Phosphoadenosine phosphosulphate reductase" evidence="1">
    <location>
        <begin position="40"/>
        <end position="222"/>
    </location>
</feature>
<keyword evidence="3" id="KW-1185">Reference proteome</keyword>
<dbReference type="RefSeq" id="WP_253448079.1">
    <property type="nucleotide sequence ID" value="NZ_JALJYF010000002.1"/>
</dbReference>
<gene>
    <name evidence="2" type="ORF">J2T60_001611</name>
</gene>
<proteinExistence type="predicted"/>
<evidence type="ECO:0000313" key="3">
    <source>
        <dbReference type="Proteomes" id="UP001523550"/>
    </source>
</evidence>
<dbReference type="InterPro" id="IPR050128">
    <property type="entry name" value="Sulfate_adenylyltrnsfr_sub2"/>
</dbReference>
<dbReference type="Proteomes" id="UP001523550">
    <property type="component" value="Unassembled WGS sequence"/>
</dbReference>
<dbReference type="InterPro" id="IPR017598">
    <property type="entry name" value="SulphurTrfase_DndC"/>
</dbReference>
<evidence type="ECO:0000313" key="2">
    <source>
        <dbReference type="EMBL" id="MCP1727611.1"/>
    </source>
</evidence>
<comment type="caution">
    <text evidence="2">The sequence shown here is derived from an EMBL/GenBank/DDBJ whole genome shotgun (WGS) entry which is preliminary data.</text>
</comment>
<dbReference type="InterPro" id="IPR002500">
    <property type="entry name" value="PAPS_reduct_dom"/>
</dbReference>
<dbReference type="PANTHER" id="PTHR43196:SF2">
    <property type="entry name" value="PHOSPHOADENOSINE PHOSPHOSULFATE REDUCTASE"/>
    <property type="match status" value="1"/>
</dbReference>
<sequence>MKERAAAGTSIFSAGGFANSIGDHKEAIRELYLSDSTPWVIGYSGGKDSSAVVQLVWLALSELPKAQRKKPVHVITTDTLVENPVVAAWVDNSLRTMEEAAEKQSMPITPHLLKPDVENTFWVNLIGRGYPAPRPKFRWCTERLKIKPSNRFIENVASRHGEVILLLGARRQESITRAQAFKRREKSAVRKQLAGHPDLVNTLVYTPIEDWSNDDVWTFLLQVPNPWSFNNKDLLSMYRGASEDNECPVVVDTSTPSCGNSRFGCWTCTLVDEDKSMGAMIQNDHEKEWMMPLLEIRNELDFRGDEAREKDRERRDFRRMGGHLQYYRDKDGEAQLIPGPYTQDSRMYWLRRVLEAQREIRDDEFAPDYVTELDLISLEELEEIRRIWLTEKHEVEDLVPKIYEEAMGEPYPGTERAIVDLFEGEVLELLREVCENNPMRYETARNLLAVERRYQGMASRRGLFKDLEKVLKAGAFETRQEALEFKEREAKIHRKYRINSEDTTKQIKEHAGAYSEQSAHVAGEAE</sequence>
<dbReference type="Pfam" id="PF01507">
    <property type="entry name" value="PAPS_reduct"/>
    <property type="match status" value="1"/>
</dbReference>
<evidence type="ECO:0000259" key="1">
    <source>
        <dbReference type="Pfam" id="PF01507"/>
    </source>
</evidence>
<dbReference type="NCBIfam" id="NF005316">
    <property type="entry name" value="PRK06850.1"/>
    <property type="match status" value="1"/>
</dbReference>
<organism evidence="2 3">
    <name type="scientific">Natronospira proteinivora</name>
    <dbReference type="NCBI Taxonomy" id="1807133"/>
    <lineage>
        <taxon>Bacteria</taxon>
        <taxon>Pseudomonadati</taxon>
        <taxon>Pseudomonadota</taxon>
        <taxon>Gammaproteobacteria</taxon>
        <taxon>Natronospirales</taxon>
        <taxon>Natronospiraceae</taxon>
        <taxon>Natronospira</taxon>
    </lineage>
</organism>
<dbReference type="PANTHER" id="PTHR43196">
    <property type="entry name" value="SULFATE ADENYLYLTRANSFERASE SUBUNIT 2"/>
    <property type="match status" value="1"/>
</dbReference>